<protein>
    <submittedName>
        <fullName evidence="2">YvrJ family protein</fullName>
    </submittedName>
</protein>
<evidence type="ECO:0000313" key="3">
    <source>
        <dbReference type="Proteomes" id="UP001200430"/>
    </source>
</evidence>
<accession>A0ABS9EQP7</accession>
<feature type="transmembrane region" description="Helical" evidence="1">
    <location>
        <begin position="6"/>
        <end position="23"/>
    </location>
</feature>
<keyword evidence="1" id="KW-1133">Transmembrane helix</keyword>
<comment type="caution">
    <text evidence="2">The sequence shown here is derived from an EMBL/GenBank/DDBJ whole genome shotgun (WGS) entry which is preliminary data.</text>
</comment>
<dbReference type="InterPro" id="IPR024419">
    <property type="entry name" value="YvrJ"/>
</dbReference>
<dbReference type="Proteomes" id="UP001200430">
    <property type="component" value="Unassembled WGS sequence"/>
</dbReference>
<keyword evidence="3" id="KW-1185">Reference proteome</keyword>
<dbReference type="Pfam" id="PF12841">
    <property type="entry name" value="YvrJ"/>
    <property type="match status" value="1"/>
</dbReference>
<evidence type="ECO:0000256" key="1">
    <source>
        <dbReference type="SAM" id="Phobius"/>
    </source>
</evidence>
<evidence type="ECO:0000313" key="2">
    <source>
        <dbReference type="EMBL" id="MCF4142220.1"/>
    </source>
</evidence>
<keyword evidence="1" id="KW-0812">Transmembrane</keyword>
<keyword evidence="1" id="KW-0472">Membrane</keyword>
<sequence length="50" mass="5468">MEDLLAGIAQHGFSIAVAAYLLIRMESRLEGLSQAIQELKLAIVEEGRRG</sequence>
<organism evidence="2 3">
    <name type="scientific">Dethiosulfovibrio marinus</name>
    <dbReference type="NCBI Taxonomy" id="133532"/>
    <lineage>
        <taxon>Bacteria</taxon>
        <taxon>Thermotogati</taxon>
        <taxon>Synergistota</taxon>
        <taxon>Synergistia</taxon>
        <taxon>Synergistales</taxon>
        <taxon>Dethiosulfovibrionaceae</taxon>
        <taxon>Dethiosulfovibrio</taxon>
    </lineage>
</organism>
<reference evidence="2 3" key="1">
    <citation type="submission" date="2022-01" db="EMBL/GenBank/DDBJ databases">
        <title>Dethiosulfovibrio faecalis sp. nov., a novel proteolytic, non-sulfur-reducing bacterium isolated from a marine aquaculture solid waste bioreactor.</title>
        <authorList>
            <person name="Grabowski S."/>
            <person name="Apolinario E."/>
            <person name="Schneider N."/>
            <person name="Marshall C.W."/>
            <person name="Sowers K.R."/>
        </authorList>
    </citation>
    <scope>NUCLEOTIDE SEQUENCE [LARGE SCALE GENOMIC DNA]</scope>
    <source>
        <strain evidence="2 3">DSM 12537</strain>
    </source>
</reference>
<proteinExistence type="predicted"/>
<name>A0ABS9EQP7_9BACT</name>
<dbReference type="RefSeq" id="WP_236098981.1">
    <property type="nucleotide sequence ID" value="NZ_JAKGUD010000004.1"/>
</dbReference>
<dbReference type="EMBL" id="JAKGUD010000004">
    <property type="protein sequence ID" value="MCF4142220.1"/>
    <property type="molecule type" value="Genomic_DNA"/>
</dbReference>
<gene>
    <name evidence="2" type="ORF">L2W38_05290</name>
</gene>